<dbReference type="SUPFAM" id="SSF54814">
    <property type="entry name" value="Prokaryotic type KH domain (KH-domain type II)"/>
    <property type="match status" value="1"/>
</dbReference>
<comment type="caution">
    <text evidence="8">The sequence shown here is derived from an EMBL/GenBank/DDBJ whole genome shotgun (WGS) entry which is preliminary data.</text>
</comment>
<dbReference type="InterPro" id="IPR006073">
    <property type="entry name" value="GTP-bd"/>
</dbReference>
<feature type="region of interest" description="G5" evidence="6">
    <location>
        <begin position="217"/>
        <end position="219"/>
    </location>
</feature>
<reference evidence="8" key="2">
    <citation type="journal article" date="2023" name="Commun. Biol.">
        <title>Intrasexual cuticular hydrocarbon dimorphism in a wasp sheds light on hydrocarbon biosynthesis genes in Hymenoptera.</title>
        <authorList>
            <person name="Moris V.C."/>
            <person name="Podsiadlowski L."/>
            <person name="Martin S."/>
            <person name="Oeyen J.P."/>
            <person name="Donath A."/>
            <person name="Petersen M."/>
            <person name="Wilbrandt J."/>
            <person name="Misof B."/>
            <person name="Liedtke D."/>
            <person name="Thamm M."/>
            <person name="Scheiner R."/>
            <person name="Schmitt T."/>
            <person name="Niehuis O."/>
        </authorList>
    </citation>
    <scope>NUCLEOTIDE SEQUENCE</scope>
    <source>
        <strain evidence="8">GBR_01_08_01A</strain>
    </source>
</reference>
<evidence type="ECO:0000256" key="2">
    <source>
        <dbReference type="ARBA" id="ARBA00019149"/>
    </source>
</evidence>
<dbReference type="Gene3D" id="3.40.50.300">
    <property type="entry name" value="P-loop containing nucleotide triphosphate hydrolases"/>
    <property type="match status" value="1"/>
</dbReference>
<accession>A0AAD9RY62</accession>
<dbReference type="PROSITE" id="PS51713">
    <property type="entry name" value="G_ERA"/>
    <property type="match status" value="1"/>
</dbReference>
<dbReference type="GO" id="GO:0043024">
    <property type="term" value="F:ribosomal small subunit binding"/>
    <property type="evidence" value="ECO:0007669"/>
    <property type="project" value="TreeGrafter"/>
</dbReference>
<evidence type="ECO:0000256" key="5">
    <source>
        <dbReference type="ARBA" id="ARBA00030975"/>
    </source>
</evidence>
<dbReference type="AlphaFoldDB" id="A0AAD9RY62"/>
<dbReference type="Proteomes" id="UP001258017">
    <property type="component" value="Unassembled WGS sequence"/>
</dbReference>
<dbReference type="PRINTS" id="PR00326">
    <property type="entry name" value="GTP1OBG"/>
</dbReference>
<dbReference type="SMART" id="SM00173">
    <property type="entry name" value="RAS"/>
    <property type="match status" value="1"/>
</dbReference>
<feature type="domain" description="Era-type G" evidence="7">
    <location>
        <begin position="59"/>
        <end position="239"/>
    </location>
</feature>
<keyword evidence="9" id="KW-1185">Reference proteome</keyword>
<dbReference type="GO" id="GO:0019843">
    <property type="term" value="F:rRNA binding"/>
    <property type="evidence" value="ECO:0007669"/>
    <property type="project" value="TreeGrafter"/>
</dbReference>
<dbReference type="InterPro" id="IPR015946">
    <property type="entry name" value="KH_dom-like_a/b"/>
</dbReference>
<dbReference type="InterPro" id="IPR027417">
    <property type="entry name" value="P-loop_NTPase"/>
</dbReference>
<dbReference type="GO" id="GO:0000028">
    <property type="term" value="P:ribosomal small subunit assembly"/>
    <property type="evidence" value="ECO:0007669"/>
    <property type="project" value="TreeGrafter"/>
</dbReference>
<proteinExistence type="inferred from homology"/>
<dbReference type="SUPFAM" id="SSF52540">
    <property type="entry name" value="P-loop containing nucleoside triphosphate hydrolases"/>
    <property type="match status" value="1"/>
</dbReference>
<comment type="similarity">
    <text evidence="1 6">Belongs to the TRAFAC class TrmE-Era-EngA-EngB-Septin-like GTPase superfamily. Era GTPase family.</text>
</comment>
<organism evidence="8 9">
    <name type="scientific">Odynerus spinipes</name>
    <dbReference type="NCBI Taxonomy" id="1348599"/>
    <lineage>
        <taxon>Eukaryota</taxon>
        <taxon>Metazoa</taxon>
        <taxon>Ecdysozoa</taxon>
        <taxon>Arthropoda</taxon>
        <taxon>Hexapoda</taxon>
        <taxon>Insecta</taxon>
        <taxon>Pterygota</taxon>
        <taxon>Neoptera</taxon>
        <taxon>Endopterygota</taxon>
        <taxon>Hymenoptera</taxon>
        <taxon>Apocrita</taxon>
        <taxon>Aculeata</taxon>
        <taxon>Vespoidea</taxon>
        <taxon>Vespidae</taxon>
        <taxon>Eumeninae</taxon>
        <taxon>Odynerus</taxon>
    </lineage>
</organism>
<dbReference type="InterPro" id="IPR005662">
    <property type="entry name" value="GTPase_Era-like"/>
</dbReference>
<dbReference type="CDD" id="cd22534">
    <property type="entry name" value="KH-II_Era"/>
    <property type="match status" value="1"/>
</dbReference>
<dbReference type="Pfam" id="PF01926">
    <property type="entry name" value="MMR_HSR1"/>
    <property type="match status" value="1"/>
</dbReference>
<feature type="region of interest" description="G2" evidence="6">
    <location>
        <begin position="93"/>
        <end position="97"/>
    </location>
</feature>
<feature type="region of interest" description="G1" evidence="6">
    <location>
        <begin position="67"/>
        <end position="74"/>
    </location>
</feature>
<dbReference type="NCBIfam" id="TIGR00436">
    <property type="entry name" value="era"/>
    <property type="match status" value="1"/>
</dbReference>
<dbReference type="GO" id="GO:0005759">
    <property type="term" value="C:mitochondrial matrix"/>
    <property type="evidence" value="ECO:0007669"/>
    <property type="project" value="TreeGrafter"/>
</dbReference>
<dbReference type="InterPro" id="IPR030388">
    <property type="entry name" value="G_ERA_dom"/>
</dbReference>
<evidence type="ECO:0000259" key="7">
    <source>
        <dbReference type="PROSITE" id="PS51713"/>
    </source>
</evidence>
<sequence length="346" mass="39580">MSLSYIDMLCIIQKRIVQNAYSLTRCFTSQIINCQQNQPEDHLLRSEDNYTFIRREDTRFLKVAIVGAPNAGKSTLVNQLVNRTVCPTSSKVHTTQTKCNAIYSTENTQLVFIDTPGFITPREQTKFNLNNSFQDDPQASIKIADVVGIIHDAGNRWTRNKLHQKSLDLLNSVNSDIPILLILNKIDQIKDKKILLELIKTLTSEKGCPKLTDVFLISALNCDGVDTLREYLLCTAKSQDWQYNEDTYTDQSPETIIQQTVRAKLMDFLPKEIPYILHSTLEYFEVYPDGRINTSITIECPNKRKTSLLIGIKAQRIKLIAEQCENELRHAFRAPVRLKLNVISKK</sequence>
<evidence type="ECO:0000313" key="8">
    <source>
        <dbReference type="EMBL" id="KAK2588132.1"/>
    </source>
</evidence>
<gene>
    <name evidence="8" type="ORF">KPH14_004185</name>
</gene>
<dbReference type="GO" id="GO:0005525">
    <property type="term" value="F:GTP binding"/>
    <property type="evidence" value="ECO:0007669"/>
    <property type="project" value="UniProtKB-UniRule"/>
</dbReference>
<dbReference type="FunFam" id="3.40.50.300:FF:002220">
    <property type="entry name" value="GTPase Era, mitochondrial"/>
    <property type="match status" value="1"/>
</dbReference>
<feature type="region of interest" description="G3" evidence="6">
    <location>
        <begin position="114"/>
        <end position="117"/>
    </location>
</feature>
<name>A0AAD9RY62_9HYME</name>
<evidence type="ECO:0000256" key="6">
    <source>
        <dbReference type="PROSITE-ProRule" id="PRU01050"/>
    </source>
</evidence>
<dbReference type="NCBIfam" id="TIGR00231">
    <property type="entry name" value="small_GTP"/>
    <property type="match status" value="1"/>
</dbReference>
<dbReference type="CDD" id="cd04163">
    <property type="entry name" value="Era"/>
    <property type="match status" value="1"/>
</dbReference>
<dbReference type="PANTHER" id="PTHR42698">
    <property type="entry name" value="GTPASE ERA"/>
    <property type="match status" value="1"/>
</dbReference>
<evidence type="ECO:0000256" key="4">
    <source>
        <dbReference type="ARBA" id="ARBA00023134"/>
    </source>
</evidence>
<dbReference type="EMBL" id="JAIFRP010000006">
    <property type="protein sequence ID" value="KAK2588132.1"/>
    <property type="molecule type" value="Genomic_DNA"/>
</dbReference>
<dbReference type="InterPro" id="IPR005225">
    <property type="entry name" value="Small_GTP-bd"/>
</dbReference>
<protein>
    <recommendedName>
        <fullName evidence="2">GTPase Era, mitochondrial</fullName>
    </recommendedName>
    <alternativeName>
        <fullName evidence="5">ERA-like protein 1</fullName>
    </alternativeName>
</protein>
<evidence type="ECO:0000256" key="3">
    <source>
        <dbReference type="ARBA" id="ARBA00022741"/>
    </source>
</evidence>
<evidence type="ECO:0000313" key="9">
    <source>
        <dbReference type="Proteomes" id="UP001258017"/>
    </source>
</evidence>
<keyword evidence="3 6" id="KW-0547">Nucleotide-binding</keyword>
<reference evidence="8" key="1">
    <citation type="submission" date="2021-08" db="EMBL/GenBank/DDBJ databases">
        <authorList>
            <person name="Misof B."/>
            <person name="Oliver O."/>
            <person name="Podsiadlowski L."/>
            <person name="Donath A."/>
            <person name="Peters R."/>
            <person name="Mayer C."/>
            <person name="Rust J."/>
            <person name="Gunkel S."/>
            <person name="Lesny P."/>
            <person name="Martin S."/>
            <person name="Oeyen J.P."/>
            <person name="Petersen M."/>
            <person name="Panagiotis P."/>
            <person name="Wilbrandt J."/>
            <person name="Tanja T."/>
        </authorList>
    </citation>
    <scope>NUCLEOTIDE SEQUENCE</scope>
    <source>
        <strain evidence="8">GBR_01_08_01A</strain>
        <tissue evidence="8">Thorax + abdomen</tissue>
    </source>
</reference>
<evidence type="ECO:0000256" key="1">
    <source>
        <dbReference type="ARBA" id="ARBA00007921"/>
    </source>
</evidence>
<dbReference type="PANTHER" id="PTHR42698:SF1">
    <property type="entry name" value="GTPASE ERA, MITOCHONDRIAL"/>
    <property type="match status" value="1"/>
</dbReference>
<feature type="region of interest" description="G4" evidence="6">
    <location>
        <begin position="184"/>
        <end position="187"/>
    </location>
</feature>
<dbReference type="Gene3D" id="3.30.300.20">
    <property type="match status" value="1"/>
</dbReference>
<keyword evidence="4 6" id="KW-0342">GTP-binding</keyword>
<dbReference type="InterPro" id="IPR009019">
    <property type="entry name" value="KH_sf_prok-type"/>
</dbReference>